<gene>
    <name evidence="2" type="ORF">SADO_13008</name>
</gene>
<keyword evidence="3" id="KW-1185">Reference proteome</keyword>
<dbReference type="EMBL" id="APND01000004">
    <property type="protein sequence ID" value="MES1930175.1"/>
    <property type="molecule type" value="Genomic_DNA"/>
</dbReference>
<evidence type="ECO:0000313" key="2">
    <source>
        <dbReference type="EMBL" id="MES1930175.1"/>
    </source>
</evidence>
<keyword evidence="1" id="KW-0732">Signal</keyword>
<protein>
    <submittedName>
        <fullName evidence="2">Uncharacterized protein</fullName>
    </submittedName>
</protein>
<feature type="chain" id="PRO_5045099725" evidence="1">
    <location>
        <begin position="29"/>
        <end position="116"/>
    </location>
</feature>
<dbReference type="Proteomes" id="UP001460888">
    <property type="component" value="Unassembled WGS sequence"/>
</dbReference>
<dbReference type="RefSeq" id="WP_353112139.1">
    <property type="nucleotide sequence ID" value="NZ_APND01000004.1"/>
</dbReference>
<organism evidence="2 3">
    <name type="scientific">Salinisphaera dokdonensis CL-ES53</name>
    <dbReference type="NCBI Taxonomy" id="1304272"/>
    <lineage>
        <taxon>Bacteria</taxon>
        <taxon>Pseudomonadati</taxon>
        <taxon>Pseudomonadota</taxon>
        <taxon>Gammaproteobacteria</taxon>
        <taxon>Salinisphaerales</taxon>
        <taxon>Salinisphaeraceae</taxon>
        <taxon>Salinisphaera</taxon>
    </lineage>
</organism>
<feature type="signal peptide" evidence="1">
    <location>
        <begin position="1"/>
        <end position="28"/>
    </location>
</feature>
<comment type="caution">
    <text evidence="2">The sequence shown here is derived from an EMBL/GenBank/DDBJ whole genome shotgun (WGS) entry which is preliminary data.</text>
</comment>
<accession>A0ABV2B2N9</accession>
<evidence type="ECO:0000256" key="1">
    <source>
        <dbReference type="SAM" id="SignalP"/>
    </source>
</evidence>
<reference evidence="2 3" key="1">
    <citation type="submission" date="2013-03" db="EMBL/GenBank/DDBJ databases">
        <title>Salinisphaera dokdonensis CL-ES53 Genome Sequencing.</title>
        <authorList>
            <person name="Li C."/>
            <person name="Lai Q."/>
            <person name="Shao Z."/>
        </authorList>
    </citation>
    <scope>NUCLEOTIDE SEQUENCE [LARGE SCALE GENOMIC DNA]</scope>
    <source>
        <strain evidence="2 3">CL-ES53</strain>
    </source>
</reference>
<sequence length="116" mass="12643">MLVRNGRLQRLIAVLLVTLVAVSAQAWASHVDWPTNQSGEHAHVDISAFDDSATLTDLESADTAHSDHCCHAAAHLVGLRSHADGVDFRMATPHRAERRNRYTSLAHPPLIDPPIA</sequence>
<name>A0ABV2B2N9_9GAMM</name>
<proteinExistence type="predicted"/>
<evidence type="ECO:0000313" key="3">
    <source>
        <dbReference type="Proteomes" id="UP001460888"/>
    </source>
</evidence>